<dbReference type="PANTHER" id="PTHR43283:SF7">
    <property type="entry name" value="BETA-LACTAMASE-RELATED DOMAIN-CONTAINING PROTEIN"/>
    <property type="match status" value="1"/>
</dbReference>
<accession>A0A0T5VGP3</accession>
<dbReference type="EMBL" id="LMZQ01000070">
    <property type="protein sequence ID" value="KRT13030.1"/>
    <property type="molecule type" value="Genomic_DNA"/>
</dbReference>
<protein>
    <recommendedName>
        <fullName evidence="2">Beta-lactamase-related domain-containing protein</fullName>
    </recommendedName>
</protein>
<dbReference type="Gene3D" id="3.40.710.10">
    <property type="entry name" value="DD-peptidase/beta-lactamase superfamily"/>
    <property type="match status" value="1"/>
</dbReference>
<dbReference type="Pfam" id="PF00144">
    <property type="entry name" value="Beta-lactamase"/>
    <property type="match status" value="1"/>
</dbReference>
<comment type="caution">
    <text evidence="3">The sequence shown here is derived from an EMBL/GenBank/DDBJ whole genome shotgun (WGS) entry which is preliminary data.</text>
</comment>
<dbReference type="STRING" id="687842.ASU31_26690"/>
<keyword evidence="1" id="KW-0732">Signal</keyword>
<name>A0A0T5VGP3_9SPHI</name>
<dbReference type="InterPro" id="IPR001466">
    <property type="entry name" value="Beta-lactam-related"/>
</dbReference>
<evidence type="ECO:0000256" key="1">
    <source>
        <dbReference type="SAM" id="SignalP"/>
    </source>
</evidence>
<feature type="chain" id="PRO_5006665067" description="Beta-lactamase-related domain-containing protein" evidence="1">
    <location>
        <begin position="20"/>
        <end position="354"/>
    </location>
</feature>
<dbReference type="OrthoDB" id="9773047at2"/>
<evidence type="ECO:0000313" key="3">
    <source>
        <dbReference type="EMBL" id="KRT13030.1"/>
    </source>
</evidence>
<feature type="signal peptide" evidence="1">
    <location>
        <begin position="1"/>
        <end position="19"/>
    </location>
</feature>
<gene>
    <name evidence="3" type="ORF">ASU31_26690</name>
</gene>
<organism evidence="3 4">
    <name type="scientific">Pedobacter ginsenosidimutans</name>
    <dbReference type="NCBI Taxonomy" id="687842"/>
    <lineage>
        <taxon>Bacteria</taxon>
        <taxon>Pseudomonadati</taxon>
        <taxon>Bacteroidota</taxon>
        <taxon>Sphingobacteriia</taxon>
        <taxon>Sphingobacteriales</taxon>
        <taxon>Sphingobacteriaceae</taxon>
        <taxon>Pedobacter</taxon>
    </lineage>
</organism>
<dbReference type="SUPFAM" id="SSF56601">
    <property type="entry name" value="beta-lactamase/transpeptidase-like"/>
    <property type="match status" value="1"/>
</dbReference>
<reference evidence="3 4" key="1">
    <citation type="submission" date="2015-11" db="EMBL/GenBank/DDBJ databases">
        <title>Sequence of Pedobacter ginsenosidimutans.</title>
        <authorList>
            <person name="Carson E."/>
            <person name="Keyser V."/>
            <person name="Newman J."/>
            <person name="Miller J."/>
        </authorList>
    </citation>
    <scope>NUCLEOTIDE SEQUENCE [LARGE SCALE GENOMIC DNA]</scope>
    <source>
        <strain evidence="3 4">KACC 14530</strain>
    </source>
</reference>
<dbReference type="InterPro" id="IPR050789">
    <property type="entry name" value="Diverse_Enzym_Activities"/>
</dbReference>
<dbReference type="Proteomes" id="UP000051950">
    <property type="component" value="Unassembled WGS sequence"/>
</dbReference>
<dbReference type="AlphaFoldDB" id="A0A0T5VGP3"/>
<dbReference type="PANTHER" id="PTHR43283">
    <property type="entry name" value="BETA-LACTAMASE-RELATED"/>
    <property type="match status" value="1"/>
</dbReference>
<evidence type="ECO:0000259" key="2">
    <source>
        <dbReference type="Pfam" id="PF00144"/>
    </source>
</evidence>
<feature type="domain" description="Beta-lactamase-related" evidence="2">
    <location>
        <begin position="45"/>
        <end position="330"/>
    </location>
</feature>
<sequence length="354" mass="40390">MNRFITLILLMLLFSIARGQKTVTNKLEDLSIAVKNGAYPNLEGLIINKDDKKIYENYFHGFSKDSLHDTRSAFKSVAGILIGIAIDRGFIKSADEKVYSYFPEYRPYGNWDALKDSMTIENLLEMKSGFDCEEWDGTKDCEDDMQTKQDWIKFCLDLPLKNKPGTRWDYTSINAVLLGGIIAHASHMTVSDFADLYLFKPLGITNYRWTKDSMGHETTAGSFYISTRDLNKIGQLVLADGVFKGKIIVSKKWIKVMTEKRHKIEDFSNVGISKNSTAIPQPTYYSYTWYNEEVKTESFNYNIVFASGNGGQYIMVVRELGLVVSFNGNSYNSSKSKLPFDIMIKYILPSFEQK</sequence>
<keyword evidence="4" id="KW-1185">Reference proteome</keyword>
<proteinExistence type="predicted"/>
<evidence type="ECO:0000313" key="4">
    <source>
        <dbReference type="Proteomes" id="UP000051950"/>
    </source>
</evidence>
<dbReference type="InterPro" id="IPR012338">
    <property type="entry name" value="Beta-lactam/transpept-like"/>
</dbReference>